<dbReference type="Proteomes" id="UP000653454">
    <property type="component" value="Unassembled WGS sequence"/>
</dbReference>
<dbReference type="GO" id="GO:0005768">
    <property type="term" value="C:endosome"/>
    <property type="evidence" value="ECO:0007669"/>
    <property type="project" value="TreeGrafter"/>
</dbReference>
<dbReference type="GO" id="GO:0007032">
    <property type="term" value="P:endosome organization"/>
    <property type="evidence" value="ECO:0007669"/>
    <property type="project" value="TreeGrafter"/>
</dbReference>
<evidence type="ECO:0000256" key="1">
    <source>
        <dbReference type="ARBA" id="ARBA00006224"/>
    </source>
</evidence>
<gene>
    <name evidence="2" type="ORF">PLXY2_LOCUS298</name>
</gene>
<comment type="caution">
    <text evidence="2">The sequence shown here is derived from an EMBL/GenBank/DDBJ whole genome shotgun (WGS) entry which is preliminary data.</text>
</comment>
<protein>
    <submittedName>
        <fullName evidence="2">(diamondback moth) hypothetical protein</fullName>
    </submittedName>
</protein>
<organism evidence="2 3">
    <name type="scientific">Plutella xylostella</name>
    <name type="common">Diamondback moth</name>
    <name type="synonym">Plutella maculipennis</name>
    <dbReference type="NCBI Taxonomy" id="51655"/>
    <lineage>
        <taxon>Eukaryota</taxon>
        <taxon>Metazoa</taxon>
        <taxon>Ecdysozoa</taxon>
        <taxon>Arthropoda</taxon>
        <taxon>Hexapoda</taxon>
        <taxon>Insecta</taxon>
        <taxon>Pterygota</taxon>
        <taxon>Neoptera</taxon>
        <taxon>Endopterygota</taxon>
        <taxon>Lepidoptera</taxon>
        <taxon>Glossata</taxon>
        <taxon>Ditrysia</taxon>
        <taxon>Yponomeutoidea</taxon>
        <taxon>Plutellidae</taxon>
        <taxon>Plutella</taxon>
    </lineage>
</organism>
<reference evidence="2" key="1">
    <citation type="submission" date="2020-11" db="EMBL/GenBank/DDBJ databases">
        <authorList>
            <person name="Whiteford S."/>
        </authorList>
    </citation>
    <scope>NUCLEOTIDE SEQUENCE</scope>
</reference>
<evidence type="ECO:0000313" key="2">
    <source>
        <dbReference type="EMBL" id="CAG9087928.1"/>
    </source>
</evidence>
<dbReference type="Pfam" id="PF10266">
    <property type="entry name" value="Strumpellin"/>
    <property type="match status" value="1"/>
</dbReference>
<comment type="similarity">
    <text evidence="1">Belongs to the strumpellin family.</text>
</comment>
<name>A0A8S4CW36_PLUXY</name>
<accession>A0A8S4CW36</accession>
<dbReference type="GO" id="GO:0051125">
    <property type="term" value="P:regulation of actin nucleation"/>
    <property type="evidence" value="ECO:0007669"/>
    <property type="project" value="TreeGrafter"/>
</dbReference>
<dbReference type="EMBL" id="CAJHNJ030000001">
    <property type="protein sequence ID" value="CAG9087928.1"/>
    <property type="molecule type" value="Genomic_DNA"/>
</dbReference>
<keyword evidence="3" id="KW-1185">Reference proteome</keyword>
<sequence>MRAFLAEDNICAQNLLKLVSHGNAIVAEIQRLKDHIPSIYRLEGKETQQKYQDVIPDFSYFKVSDNHEKKIAANSKLQDLDDDLKEQYLELINRYFLLFENIYQYVVDLNTFVDQLNDEVFIQQNIETILKDVEGKQLLCESIYLYGAMLLICDLYIPGPVRERLLVAFYRYSTSQSQSNVDDVCKLLRDTGYDQQHGKRPSDYPVEYFSRVSINASFIEKVIGKLRSEDVYNQLSVYAAPEQRCGALAAQAGMLFVCLFFSPQTLHTDTAKMREIVDKFFPSNWIVSVYMGITINVIDYWENFKAAKSALSNTCNNKNVKDIFGKRGSAVPMLLTKTQQVLKEGTLTDDFVLDNINKILNLIINSNFVIRWLLLHNGSVMFYDNNKKSKQLRELVQKESNYDANTLLELLISTAELELKIREILNRLLEERDETWTKNKQSALEAINSLAELFSGSNPITKIPENGQLKLWFDNIAKQITSVSEKVSTKSMKKITQLIQALDEVEEFHSIKTTSTIVQYLNEAKDALKNTLRAAALKEESLVTLETVADVSYAWCLIDSYTTMMQDKIKENPAVTSRLRALFLKLASAMEIPLLRINQAHSEDLVSVSQYYSNELIKYIQKVLQIIPEMVFSIVEKIVELQTWSIKEVPTRLEKDRLREFAQLEQRMEVAKLTHSASTFTTGILDMRSTLVGVIRVDPAELLEEGLLKELAKHLSKKFEELLEPQMKRNQSLLTNFLPRLQKLAESMDGYKRSLEYIQDYINMHGLKIWQKQVSAIINESVSKEISLRKGVTLYSPSAGFMGSLARQVAQLVDARVCTYVPVNAAWFDAKTQTEVVNTKTFAKLNEAVGVIGLHGLDTLYAFMIKNQLQLVQQILRNIQDKLPLGNVAEADANQMPKDVEQIIVKGMKTLQQLTEVLVLIGTLQTLRKHIAYQINTTCKFDSAHLEASLRTMNESLMDELKSTSNKNMPPKVSTELMHNLDNYLTRCGLYDPFSKIYVKSAPEFTNSDISSLLAILIISQYPRLQLCHTTGDLVTKKPGDNIDGYPLLVGVNTLLHQAATNNVDHFINFLCNYAKGVTLLKCKLPDQGVEGTYTVRVLELFCETFNYPFNKLEDKLPLALLTNITMK</sequence>
<proteinExistence type="inferred from homology"/>
<dbReference type="GO" id="GO:0140285">
    <property type="term" value="P:endosome fission"/>
    <property type="evidence" value="ECO:0007669"/>
    <property type="project" value="TreeGrafter"/>
</dbReference>
<dbReference type="InterPro" id="IPR019393">
    <property type="entry name" value="WASH_strumpellin"/>
</dbReference>
<dbReference type="GO" id="GO:0071203">
    <property type="term" value="C:WASH complex"/>
    <property type="evidence" value="ECO:0007669"/>
    <property type="project" value="InterPro"/>
</dbReference>
<dbReference type="PANTHER" id="PTHR15691">
    <property type="entry name" value="WASH COMPLEX SUBUNIT 5"/>
    <property type="match status" value="1"/>
</dbReference>
<dbReference type="GO" id="GO:0030041">
    <property type="term" value="P:actin filament polymerization"/>
    <property type="evidence" value="ECO:0007669"/>
    <property type="project" value="TreeGrafter"/>
</dbReference>
<dbReference type="AlphaFoldDB" id="A0A8S4CW36"/>
<dbReference type="PANTHER" id="PTHR15691:SF6">
    <property type="entry name" value="WASH COMPLEX SUBUNIT 5"/>
    <property type="match status" value="1"/>
</dbReference>
<evidence type="ECO:0000313" key="3">
    <source>
        <dbReference type="Proteomes" id="UP000653454"/>
    </source>
</evidence>